<gene>
    <name evidence="1" type="ORF">DEBURN_LOCUS11750</name>
</gene>
<dbReference type="OrthoDB" id="2288540at2759"/>
<dbReference type="EMBL" id="CAJVPK010008421">
    <property type="protein sequence ID" value="CAG8660796.1"/>
    <property type="molecule type" value="Genomic_DNA"/>
</dbReference>
<dbReference type="SUPFAM" id="SSF53098">
    <property type="entry name" value="Ribonuclease H-like"/>
    <property type="match status" value="1"/>
</dbReference>
<comment type="caution">
    <text evidence="1">The sequence shown here is derived from an EMBL/GenBank/DDBJ whole genome shotgun (WGS) entry which is preliminary data.</text>
</comment>
<reference evidence="1" key="1">
    <citation type="submission" date="2021-06" db="EMBL/GenBank/DDBJ databases">
        <authorList>
            <person name="Kallberg Y."/>
            <person name="Tangrot J."/>
            <person name="Rosling A."/>
        </authorList>
    </citation>
    <scope>NUCLEOTIDE SEQUENCE</scope>
    <source>
        <strain evidence="1">AZ414A</strain>
    </source>
</reference>
<name>A0A9N9E4T6_9GLOM</name>
<evidence type="ECO:0000313" key="1">
    <source>
        <dbReference type="EMBL" id="CAG8660796.1"/>
    </source>
</evidence>
<feature type="non-terminal residue" evidence="1">
    <location>
        <position position="1"/>
    </location>
</feature>
<dbReference type="Proteomes" id="UP000789706">
    <property type="component" value="Unassembled WGS sequence"/>
</dbReference>
<evidence type="ECO:0000313" key="2">
    <source>
        <dbReference type="Proteomes" id="UP000789706"/>
    </source>
</evidence>
<sequence>SDGLKMVKNIASKIREGNSVYLMLVSTIPYKSVFERLALRDNNFEQIMPSDEDWKRAESICNFLGPFYE</sequence>
<organism evidence="1 2">
    <name type="scientific">Diversispora eburnea</name>
    <dbReference type="NCBI Taxonomy" id="1213867"/>
    <lineage>
        <taxon>Eukaryota</taxon>
        <taxon>Fungi</taxon>
        <taxon>Fungi incertae sedis</taxon>
        <taxon>Mucoromycota</taxon>
        <taxon>Glomeromycotina</taxon>
        <taxon>Glomeromycetes</taxon>
        <taxon>Diversisporales</taxon>
        <taxon>Diversisporaceae</taxon>
        <taxon>Diversispora</taxon>
    </lineage>
</organism>
<protein>
    <submittedName>
        <fullName evidence="1">9215_t:CDS:1</fullName>
    </submittedName>
</protein>
<proteinExistence type="predicted"/>
<keyword evidence="2" id="KW-1185">Reference proteome</keyword>
<dbReference type="InterPro" id="IPR012337">
    <property type="entry name" value="RNaseH-like_sf"/>
</dbReference>
<dbReference type="AlphaFoldDB" id="A0A9N9E4T6"/>
<feature type="non-terminal residue" evidence="1">
    <location>
        <position position="69"/>
    </location>
</feature>
<accession>A0A9N9E4T6</accession>